<comment type="caution">
    <text evidence="1">The sequence shown here is derived from an EMBL/GenBank/DDBJ whole genome shotgun (WGS) entry which is preliminary data.</text>
</comment>
<keyword evidence="2" id="KW-1185">Reference proteome</keyword>
<protein>
    <submittedName>
        <fullName evidence="1">Uncharacterized protein</fullName>
    </submittedName>
</protein>
<gene>
    <name evidence="1" type="ORF">MSG28_003895</name>
</gene>
<evidence type="ECO:0000313" key="1">
    <source>
        <dbReference type="EMBL" id="KAI8435629.1"/>
    </source>
</evidence>
<dbReference type="Proteomes" id="UP001064048">
    <property type="component" value="Chromosome 6"/>
</dbReference>
<dbReference type="EMBL" id="CM046106">
    <property type="protein sequence ID" value="KAI8435629.1"/>
    <property type="molecule type" value="Genomic_DNA"/>
</dbReference>
<sequence length="282" mass="31792">MQTPDANGYVNVQWPSKTIPHGGLFHTRIVEPTAAQQQFLKVLLEEQKLSIAQRQKAPWALRQPDEPKESRRPALQVPTVRPHTSRRRSLSAIRESGVFELDPYQPMKRGEDRELLKARLANSMEHGDTPEQQPPPPPRVPKPKPKLPTDKERRNELLTQIRERAEWLAEMEDLGHAGAHRDIVHDQIAERMRALDALGIDSQCSTARSTDSGFSTTGEIVKMGTGRSQGSAAKSVKSNRSTGSREKQKSTRSSARGCTKKEENVFAYNNVPLLQYSPRRRV</sequence>
<evidence type="ECO:0000313" key="2">
    <source>
        <dbReference type="Proteomes" id="UP001064048"/>
    </source>
</evidence>
<organism evidence="1 2">
    <name type="scientific">Choristoneura fumiferana</name>
    <name type="common">Spruce budworm moth</name>
    <name type="synonym">Archips fumiferana</name>
    <dbReference type="NCBI Taxonomy" id="7141"/>
    <lineage>
        <taxon>Eukaryota</taxon>
        <taxon>Metazoa</taxon>
        <taxon>Ecdysozoa</taxon>
        <taxon>Arthropoda</taxon>
        <taxon>Hexapoda</taxon>
        <taxon>Insecta</taxon>
        <taxon>Pterygota</taxon>
        <taxon>Neoptera</taxon>
        <taxon>Endopterygota</taxon>
        <taxon>Lepidoptera</taxon>
        <taxon>Glossata</taxon>
        <taxon>Ditrysia</taxon>
        <taxon>Tortricoidea</taxon>
        <taxon>Tortricidae</taxon>
        <taxon>Tortricinae</taxon>
        <taxon>Choristoneura</taxon>
    </lineage>
</organism>
<proteinExistence type="predicted"/>
<accession>A0ACC0KGN3</accession>
<reference evidence="1 2" key="1">
    <citation type="journal article" date="2022" name="Genome Biol. Evol.">
        <title>The Spruce Budworm Genome: Reconstructing the Evolutionary History of Antifreeze Proteins.</title>
        <authorList>
            <person name="Beliveau C."/>
            <person name="Gagne P."/>
            <person name="Picq S."/>
            <person name="Vernygora O."/>
            <person name="Keeling C.I."/>
            <person name="Pinkney K."/>
            <person name="Doucet D."/>
            <person name="Wen F."/>
            <person name="Johnston J.S."/>
            <person name="Maaroufi H."/>
            <person name="Boyle B."/>
            <person name="Laroche J."/>
            <person name="Dewar K."/>
            <person name="Juretic N."/>
            <person name="Blackburn G."/>
            <person name="Nisole A."/>
            <person name="Brunet B."/>
            <person name="Brandao M."/>
            <person name="Lumley L."/>
            <person name="Duan J."/>
            <person name="Quan G."/>
            <person name="Lucarotti C.J."/>
            <person name="Roe A.D."/>
            <person name="Sperling F.A.H."/>
            <person name="Levesque R.C."/>
            <person name="Cusson M."/>
        </authorList>
    </citation>
    <scope>NUCLEOTIDE SEQUENCE [LARGE SCALE GENOMIC DNA]</scope>
    <source>
        <strain evidence="1">Glfc:IPQL:Cfum</strain>
    </source>
</reference>
<name>A0ACC0KGN3_CHOFU</name>